<sequence>MKDLQESKSTLEQQVRALTLELPVVKASSSQAEKEKEHLESSFSEQLSKASKENRELKALLSQKEVYAGELVQSLTQAQEDLRVSVDKACALVSSHASLQASYNSALAENEELKNEIADWEKDYEILEEKSVVEVSWAFLNSRRDTLIEAGQENFNLESELSKINETIEKSQQTQDFPSPVVEAPVNVEADTGTPTLSSPIELVAASQVETASVDAPAQN</sequence>
<evidence type="ECO:0000313" key="2">
    <source>
        <dbReference type="RefSeq" id="XP_075088564.1"/>
    </source>
</evidence>
<proteinExistence type="predicted"/>
<organism evidence="1 2">
    <name type="scientific">Nicotiana tabacum</name>
    <name type="common">Common tobacco</name>
    <dbReference type="NCBI Taxonomy" id="4097"/>
    <lineage>
        <taxon>Eukaryota</taxon>
        <taxon>Viridiplantae</taxon>
        <taxon>Streptophyta</taxon>
        <taxon>Embryophyta</taxon>
        <taxon>Tracheophyta</taxon>
        <taxon>Spermatophyta</taxon>
        <taxon>Magnoliopsida</taxon>
        <taxon>eudicotyledons</taxon>
        <taxon>Gunneridae</taxon>
        <taxon>Pentapetalae</taxon>
        <taxon>asterids</taxon>
        <taxon>lamiids</taxon>
        <taxon>Solanales</taxon>
        <taxon>Solanaceae</taxon>
        <taxon>Nicotianoideae</taxon>
        <taxon>Nicotianeae</taxon>
        <taxon>Nicotiana</taxon>
    </lineage>
</organism>
<gene>
    <name evidence="2" type="primary">LOC142170540</name>
</gene>
<reference evidence="1" key="1">
    <citation type="journal article" date="2014" name="Nat. Commun.">
        <title>The tobacco genome sequence and its comparison with those of tomato and potato.</title>
        <authorList>
            <person name="Sierro N."/>
            <person name="Battey J.N."/>
            <person name="Ouadi S."/>
            <person name="Bakaher N."/>
            <person name="Bovet L."/>
            <person name="Willig A."/>
            <person name="Goepfert S."/>
            <person name="Peitsch M.C."/>
            <person name="Ivanov N.V."/>
        </authorList>
    </citation>
    <scope>NUCLEOTIDE SEQUENCE [LARGE SCALE GENOMIC DNA]</scope>
</reference>
<protein>
    <submittedName>
        <fullName evidence="2">Uncharacterized protein LOC142170540</fullName>
    </submittedName>
</protein>
<keyword evidence="1" id="KW-1185">Reference proteome</keyword>
<name>A0AC58SUB7_TOBAC</name>
<dbReference type="Proteomes" id="UP000790787">
    <property type="component" value="Chromosome 16"/>
</dbReference>
<reference evidence="2" key="2">
    <citation type="submission" date="2025-08" db="UniProtKB">
        <authorList>
            <consortium name="RefSeq"/>
        </authorList>
    </citation>
    <scope>IDENTIFICATION</scope>
    <source>
        <tissue evidence="2">Leaf</tissue>
    </source>
</reference>
<dbReference type="RefSeq" id="XP_075088564.1">
    <property type="nucleotide sequence ID" value="XM_075232463.1"/>
</dbReference>
<accession>A0AC58SUB7</accession>
<evidence type="ECO:0000313" key="1">
    <source>
        <dbReference type="Proteomes" id="UP000790787"/>
    </source>
</evidence>